<evidence type="ECO:0000256" key="1">
    <source>
        <dbReference type="SAM" id="SignalP"/>
    </source>
</evidence>
<dbReference type="Proteomes" id="UP001378592">
    <property type="component" value="Unassembled WGS sequence"/>
</dbReference>
<name>A0AAN9Z102_9ORTH</name>
<evidence type="ECO:0000313" key="3">
    <source>
        <dbReference type="Proteomes" id="UP001378592"/>
    </source>
</evidence>
<dbReference type="AlphaFoldDB" id="A0AAN9Z102"/>
<dbReference type="EMBL" id="JAZDUA010000462">
    <property type="protein sequence ID" value="KAK7792231.1"/>
    <property type="molecule type" value="Genomic_DNA"/>
</dbReference>
<organism evidence="2 3">
    <name type="scientific">Gryllus longicercus</name>
    <dbReference type="NCBI Taxonomy" id="2509291"/>
    <lineage>
        <taxon>Eukaryota</taxon>
        <taxon>Metazoa</taxon>
        <taxon>Ecdysozoa</taxon>
        <taxon>Arthropoda</taxon>
        <taxon>Hexapoda</taxon>
        <taxon>Insecta</taxon>
        <taxon>Pterygota</taxon>
        <taxon>Neoptera</taxon>
        <taxon>Polyneoptera</taxon>
        <taxon>Orthoptera</taxon>
        <taxon>Ensifera</taxon>
        <taxon>Gryllidea</taxon>
        <taxon>Grylloidea</taxon>
        <taxon>Gryllidae</taxon>
        <taxon>Gryllinae</taxon>
        <taxon>Gryllus</taxon>
    </lineage>
</organism>
<evidence type="ECO:0000313" key="2">
    <source>
        <dbReference type="EMBL" id="KAK7792231.1"/>
    </source>
</evidence>
<comment type="caution">
    <text evidence="2">The sequence shown here is derived from an EMBL/GenBank/DDBJ whole genome shotgun (WGS) entry which is preliminary data.</text>
</comment>
<gene>
    <name evidence="2" type="ORF">R5R35_014709</name>
</gene>
<keyword evidence="3" id="KW-1185">Reference proteome</keyword>
<keyword evidence="1" id="KW-0732">Signal</keyword>
<accession>A0AAN9Z102</accession>
<feature type="chain" id="PRO_5042972398" description="Accessory gland protein" evidence="1">
    <location>
        <begin position="29"/>
        <end position="129"/>
    </location>
</feature>
<protein>
    <recommendedName>
        <fullName evidence="4">Accessory gland protein</fullName>
    </recommendedName>
</protein>
<feature type="signal peptide" evidence="1">
    <location>
        <begin position="1"/>
        <end position="28"/>
    </location>
</feature>
<reference evidence="2 3" key="1">
    <citation type="submission" date="2024-03" db="EMBL/GenBank/DDBJ databases">
        <title>The genome assembly and annotation of the cricket Gryllus longicercus Weissman &amp; Gray.</title>
        <authorList>
            <person name="Szrajer S."/>
            <person name="Gray D."/>
            <person name="Ylla G."/>
        </authorList>
    </citation>
    <scope>NUCLEOTIDE SEQUENCE [LARGE SCALE GENOMIC DNA]</scope>
    <source>
        <strain evidence="2">DAG 2021-001</strain>
        <tissue evidence="2">Whole body minus gut</tissue>
    </source>
</reference>
<proteinExistence type="predicted"/>
<evidence type="ECO:0008006" key="4">
    <source>
        <dbReference type="Google" id="ProtNLM"/>
    </source>
</evidence>
<sequence>MGAGERRVRVWVAAAVLLLCSQAPQAGGATQTSAPLPLKKTGYLVWSPSCKIPYVDPYHKAVIPFLKRVRPIACSNRKPLTYVTSLDQGHVLRVDADVEPQYVRQGYRLTCCYSSVTGPFASLERNNYK</sequence>